<dbReference type="EnsemblProtists" id="EKX47266">
    <property type="protein sequence ID" value="EKX47266"/>
    <property type="gene ID" value="GUITHDRAFT_106714"/>
</dbReference>
<organism evidence="2">
    <name type="scientific">Guillardia theta (strain CCMP2712)</name>
    <name type="common">Cryptophyte</name>
    <dbReference type="NCBI Taxonomy" id="905079"/>
    <lineage>
        <taxon>Eukaryota</taxon>
        <taxon>Cryptophyceae</taxon>
        <taxon>Pyrenomonadales</taxon>
        <taxon>Geminigeraceae</taxon>
        <taxon>Guillardia</taxon>
    </lineage>
</organism>
<dbReference type="KEGG" id="gtt:GUITHDRAFT_106714"/>
<keyword evidence="4" id="KW-1185">Reference proteome</keyword>
<feature type="region of interest" description="Disordered" evidence="1">
    <location>
        <begin position="42"/>
        <end position="82"/>
    </location>
</feature>
<evidence type="ECO:0000313" key="2">
    <source>
        <dbReference type="EMBL" id="EKX47266.1"/>
    </source>
</evidence>
<proteinExistence type="predicted"/>
<name>L1JFK2_GUITC</name>
<evidence type="ECO:0000313" key="3">
    <source>
        <dbReference type="EnsemblProtists" id="EKX47266"/>
    </source>
</evidence>
<dbReference type="AlphaFoldDB" id="L1JFK2"/>
<dbReference type="GeneID" id="17303921"/>
<evidence type="ECO:0000256" key="1">
    <source>
        <dbReference type="SAM" id="MobiDB-lite"/>
    </source>
</evidence>
<reference evidence="3" key="3">
    <citation type="submission" date="2016-03" db="UniProtKB">
        <authorList>
            <consortium name="EnsemblProtists"/>
        </authorList>
    </citation>
    <scope>IDENTIFICATION</scope>
</reference>
<evidence type="ECO:0000313" key="4">
    <source>
        <dbReference type="Proteomes" id="UP000011087"/>
    </source>
</evidence>
<reference evidence="2 4" key="1">
    <citation type="journal article" date="2012" name="Nature">
        <title>Algal genomes reveal evolutionary mosaicism and the fate of nucleomorphs.</title>
        <authorList>
            <consortium name="DOE Joint Genome Institute"/>
            <person name="Curtis B.A."/>
            <person name="Tanifuji G."/>
            <person name="Burki F."/>
            <person name="Gruber A."/>
            <person name="Irimia M."/>
            <person name="Maruyama S."/>
            <person name="Arias M.C."/>
            <person name="Ball S.G."/>
            <person name="Gile G.H."/>
            <person name="Hirakawa Y."/>
            <person name="Hopkins J.F."/>
            <person name="Kuo A."/>
            <person name="Rensing S.A."/>
            <person name="Schmutz J."/>
            <person name="Symeonidi A."/>
            <person name="Elias M."/>
            <person name="Eveleigh R.J."/>
            <person name="Herman E.K."/>
            <person name="Klute M.J."/>
            <person name="Nakayama T."/>
            <person name="Obornik M."/>
            <person name="Reyes-Prieto A."/>
            <person name="Armbrust E.V."/>
            <person name="Aves S.J."/>
            <person name="Beiko R.G."/>
            <person name="Coutinho P."/>
            <person name="Dacks J.B."/>
            <person name="Durnford D.G."/>
            <person name="Fast N.M."/>
            <person name="Green B.R."/>
            <person name="Grisdale C.J."/>
            <person name="Hempel F."/>
            <person name="Henrissat B."/>
            <person name="Hoppner M.P."/>
            <person name="Ishida K."/>
            <person name="Kim E."/>
            <person name="Koreny L."/>
            <person name="Kroth P.G."/>
            <person name="Liu Y."/>
            <person name="Malik S.B."/>
            <person name="Maier U.G."/>
            <person name="McRose D."/>
            <person name="Mock T."/>
            <person name="Neilson J.A."/>
            <person name="Onodera N.T."/>
            <person name="Poole A.M."/>
            <person name="Pritham E.J."/>
            <person name="Richards T.A."/>
            <person name="Rocap G."/>
            <person name="Roy S.W."/>
            <person name="Sarai C."/>
            <person name="Schaack S."/>
            <person name="Shirato S."/>
            <person name="Slamovits C.H."/>
            <person name="Spencer D.F."/>
            <person name="Suzuki S."/>
            <person name="Worden A.Z."/>
            <person name="Zauner S."/>
            <person name="Barry K."/>
            <person name="Bell C."/>
            <person name="Bharti A.K."/>
            <person name="Crow J.A."/>
            <person name="Grimwood J."/>
            <person name="Kramer R."/>
            <person name="Lindquist E."/>
            <person name="Lucas S."/>
            <person name="Salamov A."/>
            <person name="McFadden G.I."/>
            <person name="Lane C.E."/>
            <person name="Keeling P.J."/>
            <person name="Gray M.W."/>
            <person name="Grigoriev I.V."/>
            <person name="Archibald J.M."/>
        </authorList>
    </citation>
    <scope>NUCLEOTIDE SEQUENCE</scope>
    <source>
        <strain evidence="2 4">CCMP2712</strain>
    </source>
</reference>
<dbReference type="Proteomes" id="UP000011087">
    <property type="component" value="Unassembled WGS sequence"/>
</dbReference>
<accession>L1JFK2</accession>
<dbReference type="PaxDb" id="55529-EKX47266"/>
<feature type="compositionally biased region" description="Basic and acidic residues" evidence="1">
    <location>
        <begin position="46"/>
        <end position="63"/>
    </location>
</feature>
<reference evidence="4" key="2">
    <citation type="submission" date="2012-11" db="EMBL/GenBank/DDBJ databases">
        <authorList>
            <person name="Kuo A."/>
            <person name="Curtis B.A."/>
            <person name="Tanifuji G."/>
            <person name="Burki F."/>
            <person name="Gruber A."/>
            <person name="Irimia M."/>
            <person name="Maruyama S."/>
            <person name="Arias M.C."/>
            <person name="Ball S.G."/>
            <person name="Gile G.H."/>
            <person name="Hirakawa Y."/>
            <person name="Hopkins J.F."/>
            <person name="Rensing S.A."/>
            <person name="Schmutz J."/>
            <person name="Symeonidi A."/>
            <person name="Elias M."/>
            <person name="Eveleigh R.J."/>
            <person name="Herman E.K."/>
            <person name="Klute M.J."/>
            <person name="Nakayama T."/>
            <person name="Obornik M."/>
            <person name="Reyes-Prieto A."/>
            <person name="Armbrust E.V."/>
            <person name="Aves S.J."/>
            <person name="Beiko R.G."/>
            <person name="Coutinho P."/>
            <person name="Dacks J.B."/>
            <person name="Durnford D.G."/>
            <person name="Fast N.M."/>
            <person name="Green B.R."/>
            <person name="Grisdale C."/>
            <person name="Hempe F."/>
            <person name="Henrissat B."/>
            <person name="Hoppner M.P."/>
            <person name="Ishida K.-I."/>
            <person name="Kim E."/>
            <person name="Koreny L."/>
            <person name="Kroth P.G."/>
            <person name="Liu Y."/>
            <person name="Malik S.-B."/>
            <person name="Maier U.G."/>
            <person name="McRose D."/>
            <person name="Mock T."/>
            <person name="Neilson J.A."/>
            <person name="Onodera N.T."/>
            <person name="Poole A.M."/>
            <person name="Pritham E.J."/>
            <person name="Richards T.A."/>
            <person name="Rocap G."/>
            <person name="Roy S.W."/>
            <person name="Sarai C."/>
            <person name="Schaack S."/>
            <person name="Shirato S."/>
            <person name="Slamovits C.H."/>
            <person name="Spencer D.F."/>
            <person name="Suzuki S."/>
            <person name="Worden A.Z."/>
            <person name="Zauner S."/>
            <person name="Barry K."/>
            <person name="Bell C."/>
            <person name="Bharti A.K."/>
            <person name="Crow J.A."/>
            <person name="Grimwood J."/>
            <person name="Kramer R."/>
            <person name="Lindquist E."/>
            <person name="Lucas S."/>
            <person name="Salamov A."/>
            <person name="McFadden G.I."/>
            <person name="Lane C.E."/>
            <person name="Keeling P.J."/>
            <person name="Gray M.W."/>
            <person name="Grigoriev I.V."/>
            <person name="Archibald J.M."/>
        </authorList>
    </citation>
    <scope>NUCLEOTIDE SEQUENCE</scope>
    <source>
        <strain evidence="4">CCMP2712</strain>
    </source>
</reference>
<dbReference type="HOGENOM" id="CLU_1477767_0_0_1"/>
<gene>
    <name evidence="2" type="ORF">GUITHDRAFT_106714</name>
</gene>
<dbReference type="RefSeq" id="XP_005834246.1">
    <property type="nucleotide sequence ID" value="XM_005834189.1"/>
</dbReference>
<sequence>MSTSRGDAEEQALCHESIAAVQLDLGDPRMATMHLEEALALSEALVEEHRHVEEPQEPADPHDPGAAGGESSGGSRRSQVKLERIQQKLEEAKRFCVTGTSNGEDGAVVSLQTERADEWKRLEDEEIVKVPLSIRREDGEKAEGPKFPLKFKLKMPGQELASHFKFLQSWSVHKKYYERAEAD</sequence>
<protein>
    <submittedName>
        <fullName evidence="2 3">Uncharacterized protein</fullName>
    </submittedName>
</protein>
<dbReference type="EMBL" id="JH992990">
    <property type="protein sequence ID" value="EKX47266.1"/>
    <property type="molecule type" value="Genomic_DNA"/>
</dbReference>